<evidence type="ECO:0000313" key="1">
    <source>
        <dbReference type="EMBL" id="ESA12754.1"/>
    </source>
</evidence>
<proteinExistence type="predicted"/>
<dbReference type="EMBL" id="KI284606">
    <property type="protein sequence ID" value="ESA12754.1"/>
    <property type="molecule type" value="Genomic_DNA"/>
</dbReference>
<accession>U9TX58</accession>
<gene>
    <name evidence="1" type="ORF">GLOINDRAFT_26790</name>
</gene>
<name>U9TX58_RHIID</name>
<organism evidence="1">
    <name type="scientific">Rhizophagus irregularis (strain DAOM 181602 / DAOM 197198 / MUCL 43194)</name>
    <name type="common">Arbuscular mycorrhizal fungus</name>
    <name type="synonym">Glomus intraradices</name>
    <dbReference type="NCBI Taxonomy" id="747089"/>
    <lineage>
        <taxon>Eukaryota</taxon>
        <taxon>Fungi</taxon>
        <taxon>Fungi incertae sedis</taxon>
        <taxon>Mucoromycota</taxon>
        <taxon>Glomeromycotina</taxon>
        <taxon>Glomeromycetes</taxon>
        <taxon>Glomerales</taxon>
        <taxon>Glomeraceae</taxon>
        <taxon>Rhizophagus</taxon>
    </lineage>
</organism>
<dbReference type="VEuPathDB" id="FungiDB:RhiirFUN_009408"/>
<dbReference type="HOGENOM" id="CLU_1225338_0_0_1"/>
<sequence>MELNINTLETQKIVKNWLNISENDKVETVFEPRIFELNETDISDFDEFESEIKENKNNDYEKCNPVCNPAFKDIKNSRYICSKCYKLEGSHFHVKPGKEKISVTCFDQKYHDQDVKKIIDIIACWLFYIKNNKDEEYQNKVLEIFLPLYFQCLNENYLNKINTNNSNTTQPIATFHYSLILSKLPTFFIVHTLTRLNQIPIYPNKKELEEEDFERLGEIAGNKLWQ</sequence>
<dbReference type="AlphaFoldDB" id="U9TX58"/>
<protein>
    <submittedName>
        <fullName evidence="1">Uncharacterized protein</fullName>
    </submittedName>
</protein>
<reference evidence="1" key="1">
    <citation type="submission" date="2013-07" db="EMBL/GenBank/DDBJ databases">
        <title>The genome of an arbuscular mycorrhizal fungus provides insights into the evolution of the oldest plant symbiosis.</title>
        <authorList>
            <consortium name="DOE Joint Genome Institute"/>
            <person name="Tisserant E."/>
            <person name="Malbreil M."/>
            <person name="Kuo A."/>
            <person name="Kohler A."/>
            <person name="Symeonidi A."/>
            <person name="Balestrini R."/>
            <person name="Charron P."/>
            <person name="Duensing N."/>
            <person name="Frei-dit-Frey N."/>
            <person name="Gianinazzi-Pearson V."/>
            <person name="Gilbert B."/>
            <person name="Handa Y."/>
            <person name="Hijri M."/>
            <person name="Kaul R."/>
            <person name="Kawaguchi M."/>
            <person name="Krajinski F."/>
            <person name="Lammers P."/>
            <person name="Lapierre D."/>
            <person name="Masclaux F.G."/>
            <person name="Murat C."/>
            <person name="Morin E."/>
            <person name="Ndikumana S."/>
            <person name="Pagni M."/>
            <person name="Petitpierre D."/>
            <person name="Requena N."/>
            <person name="Rosikiewicz P."/>
            <person name="Riley R."/>
            <person name="Saito K."/>
            <person name="San Clemente H."/>
            <person name="Shapiro H."/>
            <person name="van Tuinen D."/>
            <person name="Becard G."/>
            <person name="Bonfante P."/>
            <person name="Paszkowski U."/>
            <person name="Shachar-Hill Y."/>
            <person name="Young J.P."/>
            <person name="Sanders I.R."/>
            <person name="Henrissat B."/>
            <person name="Rensing S.A."/>
            <person name="Grigoriev I.V."/>
            <person name="Corradi N."/>
            <person name="Roux C."/>
            <person name="Martin F."/>
        </authorList>
    </citation>
    <scope>NUCLEOTIDE SEQUENCE</scope>
    <source>
        <strain evidence="1">DAOM 197198</strain>
    </source>
</reference>